<dbReference type="InterPro" id="IPR040357">
    <property type="entry name" value="Vma22/CCDC115"/>
</dbReference>
<evidence type="ECO:0000313" key="5">
    <source>
        <dbReference type="Proteomes" id="UP000320475"/>
    </source>
</evidence>
<accession>A0A507CB63</accession>
<evidence type="ECO:0000313" key="2">
    <source>
        <dbReference type="EMBL" id="TPX34775.1"/>
    </source>
</evidence>
<evidence type="ECO:0000256" key="1">
    <source>
        <dbReference type="ARBA" id="ARBA00093634"/>
    </source>
</evidence>
<dbReference type="Proteomes" id="UP000320475">
    <property type="component" value="Unassembled WGS sequence"/>
</dbReference>
<dbReference type="AlphaFoldDB" id="A0A507CB63"/>
<proteinExistence type="predicted"/>
<evidence type="ECO:0000313" key="3">
    <source>
        <dbReference type="EMBL" id="TPX41855.1"/>
    </source>
</evidence>
<dbReference type="PANTHER" id="PTHR31996:SF2">
    <property type="entry name" value="COILED-COIL DOMAIN-CONTAINING PROTEIN 115"/>
    <property type="match status" value="1"/>
</dbReference>
<dbReference type="GO" id="GO:1990871">
    <property type="term" value="C:Vma12-Vma22 assembly complex"/>
    <property type="evidence" value="ECO:0007669"/>
    <property type="project" value="TreeGrafter"/>
</dbReference>
<dbReference type="EMBL" id="QEAM01000299">
    <property type="protein sequence ID" value="TPX41855.1"/>
    <property type="molecule type" value="Genomic_DNA"/>
</dbReference>
<keyword evidence="4" id="KW-1185">Reference proteome</keyword>
<dbReference type="STRING" id="286115.A0A507CB63"/>
<reference evidence="4 5" key="1">
    <citation type="journal article" date="2019" name="Sci. Rep.">
        <title>Comparative genomics of chytrid fungi reveal insights into the obligate biotrophic and pathogenic lifestyle of Synchytrium endobioticum.</title>
        <authorList>
            <person name="van de Vossenberg B.T.L.H."/>
            <person name="Warris S."/>
            <person name="Nguyen H.D.T."/>
            <person name="van Gent-Pelzer M.P.E."/>
            <person name="Joly D.L."/>
            <person name="van de Geest H.C."/>
            <person name="Bonants P.J.M."/>
            <person name="Smith D.S."/>
            <person name="Levesque C.A."/>
            <person name="van der Lee T.A.J."/>
        </authorList>
    </citation>
    <scope>NUCLEOTIDE SEQUENCE [LARGE SCALE GENOMIC DNA]</scope>
    <source>
        <strain evidence="3 5">LEV6574</strain>
        <strain evidence="2 4">MB42</strain>
    </source>
</reference>
<sequence length="200" mass="22162">MLASRPSPCKTEQLLDLLDLQQCLHHTLQAHLSSAYLDLGHAKYILGAGNITTLQYDQRMKATSVVTIRDSDSNVYELSTYLSQPPSENINNNDNDGSTLCRRTQRVTADANGGQLVPPLLLPTLSDKGFDVSPQQDARSSAPLFRDPLKWFGILLPASLRDSQANFQQALKVIVDLASVTYQMEQLRRIIHQEDNGSAL</sequence>
<dbReference type="VEuPathDB" id="FungiDB:SeMB42_g07277"/>
<dbReference type="GO" id="GO:0051082">
    <property type="term" value="F:unfolded protein binding"/>
    <property type="evidence" value="ECO:0007669"/>
    <property type="project" value="TreeGrafter"/>
</dbReference>
<comment type="caution">
    <text evidence="2">The sequence shown here is derived from an EMBL/GenBank/DDBJ whole genome shotgun (WGS) entry which is preliminary data.</text>
</comment>
<dbReference type="OrthoDB" id="408631at2759"/>
<dbReference type="GO" id="GO:0070072">
    <property type="term" value="P:vacuolar proton-transporting V-type ATPase complex assembly"/>
    <property type="evidence" value="ECO:0007669"/>
    <property type="project" value="InterPro"/>
</dbReference>
<gene>
    <name evidence="3" type="ORF">SeLEV6574_g05895</name>
    <name evidence="2" type="ORF">SeMB42_g07277</name>
</gene>
<organism evidence="2 4">
    <name type="scientific">Synchytrium endobioticum</name>
    <dbReference type="NCBI Taxonomy" id="286115"/>
    <lineage>
        <taxon>Eukaryota</taxon>
        <taxon>Fungi</taxon>
        <taxon>Fungi incertae sedis</taxon>
        <taxon>Chytridiomycota</taxon>
        <taxon>Chytridiomycota incertae sedis</taxon>
        <taxon>Chytridiomycetes</taxon>
        <taxon>Synchytriales</taxon>
        <taxon>Synchytriaceae</taxon>
        <taxon>Synchytrium</taxon>
    </lineage>
</organism>
<name>A0A507CB63_9FUNG</name>
<dbReference type="Pfam" id="PF21730">
    <property type="entry name" value="Vma22_CCDC115"/>
    <property type="match status" value="1"/>
</dbReference>
<protein>
    <recommendedName>
        <fullName evidence="1">Vacuolar ATPase assembly protein VMA22</fullName>
    </recommendedName>
</protein>
<dbReference type="PANTHER" id="PTHR31996">
    <property type="entry name" value="COILED-COIL DOMAIN-CONTAINING PROTEIN 115"/>
    <property type="match status" value="1"/>
</dbReference>
<dbReference type="Proteomes" id="UP000317494">
    <property type="component" value="Unassembled WGS sequence"/>
</dbReference>
<evidence type="ECO:0000313" key="4">
    <source>
        <dbReference type="Proteomes" id="UP000317494"/>
    </source>
</evidence>
<dbReference type="EMBL" id="QEAN01000491">
    <property type="protein sequence ID" value="TPX34775.1"/>
    <property type="molecule type" value="Genomic_DNA"/>
</dbReference>